<dbReference type="SUPFAM" id="SSF51569">
    <property type="entry name" value="Aldolase"/>
    <property type="match status" value="1"/>
</dbReference>
<proteinExistence type="predicted"/>
<feature type="binding site" evidence="1">
    <location>
        <position position="80"/>
    </location>
    <ligand>
        <name>Zn(2+)</name>
        <dbReference type="ChEBI" id="CHEBI:29105"/>
        <label>1</label>
        <note>catalytic</note>
    </ligand>
</feature>
<dbReference type="GO" id="GO:0005975">
    <property type="term" value="P:carbohydrate metabolic process"/>
    <property type="evidence" value="ECO:0007669"/>
    <property type="project" value="InterPro"/>
</dbReference>
<dbReference type="PANTHER" id="PTHR30304">
    <property type="entry name" value="D-TAGATOSE-1,6-BISPHOSPHATE ALDOLASE"/>
    <property type="match status" value="1"/>
</dbReference>
<dbReference type="Proteomes" id="UP000448292">
    <property type="component" value="Unassembled WGS sequence"/>
</dbReference>
<dbReference type="PIRSF" id="PIRSF001359">
    <property type="entry name" value="F_bP_aldolase_II"/>
    <property type="match status" value="1"/>
</dbReference>
<evidence type="ECO:0008006" key="4">
    <source>
        <dbReference type="Google" id="ProtNLM"/>
    </source>
</evidence>
<dbReference type="AlphaFoldDB" id="A0A7M3MHY7"/>
<evidence type="ECO:0000256" key="1">
    <source>
        <dbReference type="PIRSR" id="PIRSR001359-3"/>
    </source>
</evidence>
<feature type="binding site" evidence="1">
    <location>
        <position position="101"/>
    </location>
    <ligand>
        <name>Zn(2+)</name>
        <dbReference type="ChEBI" id="CHEBI:29105"/>
        <label>2</label>
    </ligand>
</feature>
<dbReference type="OrthoDB" id="9803995at2"/>
<dbReference type="InterPro" id="IPR013785">
    <property type="entry name" value="Aldolase_TIM"/>
</dbReference>
<keyword evidence="1" id="KW-0479">Metal-binding</keyword>
<feature type="binding site" evidence="1">
    <location>
        <position position="183"/>
    </location>
    <ligand>
        <name>Zn(2+)</name>
        <dbReference type="ChEBI" id="CHEBI:29105"/>
        <label>1</label>
        <note>catalytic</note>
    </ligand>
</feature>
<gene>
    <name evidence="2" type="ORF">DPQ33_02785</name>
</gene>
<keyword evidence="1" id="KW-0862">Zinc</keyword>
<comment type="cofactor">
    <cofactor evidence="1">
        <name>Zn(2+)</name>
        <dbReference type="ChEBI" id="CHEBI:29105"/>
    </cofactor>
    <text evidence="1">Binds 2 Zn(2+) ions per subunit. One is catalytic and the other provides a structural contribution.</text>
</comment>
<dbReference type="InterPro" id="IPR000771">
    <property type="entry name" value="FBA_II"/>
</dbReference>
<dbReference type="EMBL" id="QMIE01000002">
    <property type="protein sequence ID" value="TVM19304.1"/>
    <property type="molecule type" value="Genomic_DNA"/>
</dbReference>
<keyword evidence="3" id="KW-1185">Reference proteome</keyword>
<protein>
    <recommendedName>
        <fullName evidence="4">Class II fructose-bisphosphate aldolase</fullName>
    </recommendedName>
</protein>
<organism evidence="2 3">
    <name type="scientific">Oceanidesulfovibrio indonesiensis</name>
    <dbReference type="NCBI Taxonomy" id="54767"/>
    <lineage>
        <taxon>Bacteria</taxon>
        <taxon>Pseudomonadati</taxon>
        <taxon>Thermodesulfobacteriota</taxon>
        <taxon>Desulfovibrionia</taxon>
        <taxon>Desulfovibrionales</taxon>
        <taxon>Desulfovibrionaceae</taxon>
        <taxon>Oceanidesulfovibrio</taxon>
    </lineage>
</organism>
<accession>A0A7M3MHY7</accession>
<dbReference type="GO" id="GO:0016832">
    <property type="term" value="F:aldehyde-lyase activity"/>
    <property type="evidence" value="ECO:0007669"/>
    <property type="project" value="InterPro"/>
</dbReference>
<comment type="caution">
    <text evidence="2">The sequence shown here is derived from an EMBL/GenBank/DDBJ whole genome shotgun (WGS) entry which is preliminary data.</text>
</comment>
<dbReference type="Pfam" id="PF01116">
    <property type="entry name" value="F_bP_aldolase"/>
    <property type="match status" value="1"/>
</dbReference>
<name>A0A7M3MHY7_9BACT</name>
<dbReference type="InterPro" id="IPR050246">
    <property type="entry name" value="Class_II_FBP_aldolase"/>
</dbReference>
<sequence length="254" mass="27050">MGLVGLSKLREAAGPGRAFGCFAVQDLGCMEAILAAAQDLELPTALCIGQSSWTSLAPLVSACRTAASKAQVPVAVHFNHGKSLGSVLAAIDAGCTSVMYDGSGLDLEQNIRNTRECVLVAHARAVEIEGEIGPLGTFTLDEARGFAERTVVDWLAVSVFRDWSFDEHFIKELAAIGPGLVLHGASKLEPEERARAIRAGVVKINAHSEIERAMASGLEYAANHARAFDSDSLRHACDCVRQTVSDLMRSYALL</sequence>
<reference evidence="2 3" key="1">
    <citation type="submission" date="2018-06" db="EMBL/GenBank/DDBJ databases">
        <title>Complete genome of Desulfovibrio indonesiensis P37SLT.</title>
        <authorList>
            <person name="Crispim J.S."/>
            <person name="Vidigal P.M.P."/>
            <person name="Silva L.C.F."/>
            <person name="Laguardia C.N."/>
            <person name="Araujo L.C."/>
            <person name="Dias R.S."/>
            <person name="Sousa M.P."/>
            <person name="Paula S.O."/>
            <person name="Silva C."/>
        </authorList>
    </citation>
    <scope>NUCLEOTIDE SEQUENCE [LARGE SCALE GENOMIC DNA]</scope>
    <source>
        <strain evidence="2 3">P37SLT</strain>
    </source>
</reference>
<dbReference type="RefSeq" id="WP_144301662.1">
    <property type="nucleotide sequence ID" value="NZ_QMIE01000002.1"/>
</dbReference>
<evidence type="ECO:0000313" key="3">
    <source>
        <dbReference type="Proteomes" id="UP000448292"/>
    </source>
</evidence>
<dbReference type="PANTHER" id="PTHR30304:SF0">
    <property type="entry name" value="D-TAGATOSE-1,6-BISPHOSPHATE ALDOLASE SUBUNIT GATY-RELATED"/>
    <property type="match status" value="1"/>
</dbReference>
<dbReference type="GO" id="GO:0008270">
    <property type="term" value="F:zinc ion binding"/>
    <property type="evidence" value="ECO:0007669"/>
    <property type="project" value="InterPro"/>
</dbReference>
<feature type="binding site" evidence="1">
    <location>
        <position position="131"/>
    </location>
    <ligand>
        <name>Zn(2+)</name>
        <dbReference type="ChEBI" id="CHEBI:29105"/>
        <label>2</label>
    </ligand>
</feature>
<evidence type="ECO:0000313" key="2">
    <source>
        <dbReference type="EMBL" id="TVM19304.1"/>
    </source>
</evidence>
<dbReference type="Gene3D" id="3.20.20.70">
    <property type="entry name" value="Aldolase class I"/>
    <property type="match status" value="1"/>
</dbReference>